<dbReference type="InterPro" id="IPR003593">
    <property type="entry name" value="AAA+_ATPase"/>
</dbReference>
<dbReference type="PROSITE" id="PS00211">
    <property type="entry name" value="ABC_TRANSPORTER_1"/>
    <property type="match status" value="1"/>
</dbReference>
<sequence>MLKLDNVSKVYRVGAFGGKALYAVNNVSFEVQKGEVVSLIGESGSGKSTIGKMILRLLNVTDGKITFNGTDISTLEGEALKEYYRQVQGVFQDPFSSYNPIFKADRIFKVLHEEFFPEVPGAEWQKRVEHALSSVGLNPMHVLNKYPHQLSGGQLQRFLIARALLLDIQFLVADEIISMLDASTRIDVLNLLADLKSRGLSILFITHDLSLAYYISERAVILYKGYVVEQGAVERIFHTPLHPYTRMLMESVPRLDRKWEKGVTLLERKIEEFRNGCPYFERCPVAEKLCAVYRPPLIEVETDHAVACIHYQSSSEVQNPLDLVPQSTRPTSSM</sequence>
<evidence type="ECO:0000256" key="2">
    <source>
        <dbReference type="ARBA" id="ARBA00022741"/>
    </source>
</evidence>
<dbReference type="NCBIfam" id="TIGR01727">
    <property type="entry name" value="oligo_HPY"/>
    <property type="match status" value="1"/>
</dbReference>
<dbReference type="Proteomes" id="UP001254165">
    <property type="component" value="Unassembled WGS sequence"/>
</dbReference>
<dbReference type="PANTHER" id="PTHR43230">
    <property type="entry name" value="ABC-TYPE DIPEPTIDE/OLIGOPEPTIDE TRANSPORT SYSTEM, ATPASE COMPONENT"/>
    <property type="match status" value="1"/>
</dbReference>
<dbReference type="GO" id="GO:0005524">
    <property type="term" value="F:ATP binding"/>
    <property type="evidence" value="ECO:0007669"/>
    <property type="project" value="UniProtKB-KW"/>
</dbReference>
<accession>A0ABU3NL71</accession>
<dbReference type="Gene3D" id="3.40.50.300">
    <property type="entry name" value="P-loop containing nucleotide triphosphate hydrolases"/>
    <property type="match status" value="1"/>
</dbReference>
<dbReference type="InterPro" id="IPR013563">
    <property type="entry name" value="Oligopep_ABC_C"/>
</dbReference>
<evidence type="ECO:0000256" key="1">
    <source>
        <dbReference type="ARBA" id="ARBA00022448"/>
    </source>
</evidence>
<dbReference type="SMART" id="SM00382">
    <property type="entry name" value="AAA"/>
    <property type="match status" value="1"/>
</dbReference>
<dbReference type="InterPro" id="IPR003439">
    <property type="entry name" value="ABC_transporter-like_ATP-bd"/>
</dbReference>
<comment type="caution">
    <text evidence="5">The sequence shown here is derived from an EMBL/GenBank/DDBJ whole genome shotgun (WGS) entry which is preliminary data.</text>
</comment>
<keyword evidence="1" id="KW-0813">Transport</keyword>
<evidence type="ECO:0000259" key="4">
    <source>
        <dbReference type="PROSITE" id="PS50893"/>
    </source>
</evidence>
<dbReference type="EMBL" id="JAUHMF010000001">
    <property type="protein sequence ID" value="MDT8897590.1"/>
    <property type="molecule type" value="Genomic_DNA"/>
</dbReference>
<evidence type="ECO:0000313" key="6">
    <source>
        <dbReference type="Proteomes" id="UP001254165"/>
    </source>
</evidence>
<dbReference type="Pfam" id="PF00005">
    <property type="entry name" value="ABC_tran"/>
    <property type="match status" value="1"/>
</dbReference>
<evidence type="ECO:0000256" key="3">
    <source>
        <dbReference type="ARBA" id="ARBA00022840"/>
    </source>
</evidence>
<evidence type="ECO:0000313" key="5">
    <source>
        <dbReference type="EMBL" id="MDT8897590.1"/>
    </source>
</evidence>
<dbReference type="PANTHER" id="PTHR43230:SF3">
    <property type="entry name" value="ABC-TYPE DIPEPTIDE_OLIGOPEPTIDE TRANSPORT SYSTEM, ATPASE COMPONENT"/>
    <property type="match status" value="1"/>
</dbReference>
<dbReference type="CDD" id="cd03257">
    <property type="entry name" value="ABC_NikE_OppD_transporters"/>
    <property type="match status" value="1"/>
</dbReference>
<dbReference type="InterPro" id="IPR017871">
    <property type="entry name" value="ABC_transporter-like_CS"/>
</dbReference>
<reference evidence="5 6" key="1">
    <citation type="submission" date="2023-07" db="EMBL/GenBank/DDBJ databases">
        <title>Novel species of Thermanaerothrix with wide hydrolytic capabilities.</title>
        <authorList>
            <person name="Zayulina K.S."/>
            <person name="Podosokorskaya O.A."/>
            <person name="Elcheninov A.G."/>
        </authorList>
    </citation>
    <scope>NUCLEOTIDE SEQUENCE [LARGE SCALE GENOMIC DNA]</scope>
    <source>
        <strain evidence="5 6">4228-RoL</strain>
    </source>
</reference>
<dbReference type="PROSITE" id="PS50893">
    <property type="entry name" value="ABC_TRANSPORTER_2"/>
    <property type="match status" value="1"/>
</dbReference>
<gene>
    <name evidence="5" type="ORF">QYE77_04870</name>
</gene>
<feature type="domain" description="ABC transporter" evidence="4">
    <location>
        <begin position="2"/>
        <end position="249"/>
    </location>
</feature>
<name>A0ABU3NL71_9CHLR</name>
<dbReference type="InterPro" id="IPR027417">
    <property type="entry name" value="P-loop_NTPase"/>
</dbReference>
<dbReference type="Pfam" id="PF08352">
    <property type="entry name" value="oligo_HPY"/>
    <property type="match status" value="1"/>
</dbReference>
<keyword evidence="2" id="KW-0547">Nucleotide-binding</keyword>
<dbReference type="RefSeq" id="WP_315624253.1">
    <property type="nucleotide sequence ID" value="NZ_JAUHMF010000001.1"/>
</dbReference>
<protein>
    <submittedName>
        <fullName evidence="5">ABC transporter ATP-binding protein</fullName>
    </submittedName>
</protein>
<organism evidence="5 6">
    <name type="scientific">Thermanaerothrix solaris</name>
    <dbReference type="NCBI Taxonomy" id="3058434"/>
    <lineage>
        <taxon>Bacteria</taxon>
        <taxon>Bacillati</taxon>
        <taxon>Chloroflexota</taxon>
        <taxon>Anaerolineae</taxon>
        <taxon>Anaerolineales</taxon>
        <taxon>Anaerolineaceae</taxon>
        <taxon>Thermanaerothrix</taxon>
    </lineage>
</organism>
<proteinExistence type="predicted"/>
<keyword evidence="6" id="KW-1185">Reference proteome</keyword>
<dbReference type="SUPFAM" id="SSF52540">
    <property type="entry name" value="P-loop containing nucleoside triphosphate hydrolases"/>
    <property type="match status" value="1"/>
</dbReference>
<keyword evidence="3 5" id="KW-0067">ATP-binding</keyword>